<dbReference type="Proteomes" id="UP001201549">
    <property type="component" value="Unassembled WGS sequence"/>
</dbReference>
<reference evidence="2" key="1">
    <citation type="submission" date="2023-07" db="EMBL/GenBank/DDBJ databases">
        <title>Shewanella mangrovi sp. nov., an acetaldehyde- degrading bacterium isolated from mangrove sediment.</title>
        <authorList>
            <person name="Liu Y."/>
        </authorList>
    </citation>
    <scope>NUCLEOTIDE SEQUENCE [LARGE SCALE GENOMIC DNA]</scope>
    <source>
        <strain evidence="2">C32</strain>
    </source>
</reference>
<sequence>MGLPVTVYRWDDDGAPQLPTSGAKPSEIIAILKACLVNGYGTKTPLGWSIPFENAVDNKIAFRNSLTEGSGGFVQFWDRSGIDSVNGILAFKSCQSMTALDAFFPDGSMGAINASNNMYKWVVIGTIRAFYLIIANMSVTTMAAGTYFSVCSFFGDYIPSINTDTEKFISSTFSLSDVTSIAWNKCMGGLEAGSWIFNGMYDTDGGGTRKQHYIQTTYPTSYSTARNTVSALGITVAQSLLKGGNDVTVSDRNGSRLVESIVQPFIRGAIPGLYQFAEIGYSNSLWPVIETVGDSNYWMIRQAHNGACCMAIKMDEW</sequence>
<protein>
    <submittedName>
        <fullName evidence="1">Uncharacterized protein</fullName>
    </submittedName>
</protein>
<accession>A0ABT2FQC0</accession>
<evidence type="ECO:0000313" key="2">
    <source>
        <dbReference type="Proteomes" id="UP001201549"/>
    </source>
</evidence>
<evidence type="ECO:0000313" key="1">
    <source>
        <dbReference type="EMBL" id="MCS4558552.1"/>
    </source>
</evidence>
<gene>
    <name evidence="1" type="ORF">L9G74_19120</name>
</gene>
<dbReference type="RefSeq" id="WP_238898369.1">
    <property type="nucleotide sequence ID" value="NZ_JAKOGG010000022.1"/>
</dbReference>
<comment type="caution">
    <text evidence="1">The sequence shown here is derived from an EMBL/GenBank/DDBJ whole genome shotgun (WGS) entry which is preliminary data.</text>
</comment>
<organism evidence="1 2">
    <name type="scientific">Shewanella electrica</name>
    <dbReference type="NCBI Taxonomy" id="515560"/>
    <lineage>
        <taxon>Bacteria</taxon>
        <taxon>Pseudomonadati</taxon>
        <taxon>Pseudomonadota</taxon>
        <taxon>Gammaproteobacteria</taxon>
        <taxon>Alteromonadales</taxon>
        <taxon>Shewanellaceae</taxon>
        <taxon>Shewanella</taxon>
    </lineage>
</organism>
<name>A0ABT2FQC0_9GAMM</name>
<dbReference type="EMBL" id="JAKOGG010000022">
    <property type="protein sequence ID" value="MCS4558552.1"/>
    <property type="molecule type" value="Genomic_DNA"/>
</dbReference>
<proteinExistence type="predicted"/>
<keyword evidence="2" id="KW-1185">Reference proteome</keyword>